<dbReference type="PANTHER" id="PTHR46359">
    <property type="entry name" value="GEO07743P1"/>
    <property type="match status" value="1"/>
</dbReference>
<keyword evidence="1" id="KW-0479">Metal-binding</keyword>
<dbReference type="EMBL" id="KI631180">
    <property type="protein sequence ID" value="EYU29618.1"/>
    <property type="molecule type" value="Genomic_DNA"/>
</dbReference>
<gene>
    <name evidence="3" type="ORF">MIMGU_mgv1a020699mg</name>
</gene>
<dbReference type="eggNOG" id="KOG0800">
    <property type="taxonomic scope" value="Eukaryota"/>
</dbReference>
<keyword evidence="1" id="KW-0862">Zinc</keyword>
<dbReference type="InterPro" id="IPR001841">
    <property type="entry name" value="Znf_RING"/>
</dbReference>
<keyword evidence="4" id="KW-1185">Reference proteome</keyword>
<dbReference type="SMART" id="SM00184">
    <property type="entry name" value="RING"/>
    <property type="match status" value="1"/>
</dbReference>
<dbReference type="PANTHER" id="PTHR46359:SF2">
    <property type="entry name" value="GEO07743P1"/>
    <property type="match status" value="1"/>
</dbReference>
<dbReference type="Proteomes" id="UP000030748">
    <property type="component" value="Unassembled WGS sequence"/>
</dbReference>
<feature type="non-terminal residue" evidence="3">
    <location>
        <position position="1"/>
    </location>
</feature>
<dbReference type="Gene3D" id="3.30.40.10">
    <property type="entry name" value="Zinc/RING finger domain, C3HC4 (zinc finger)"/>
    <property type="match status" value="1"/>
</dbReference>
<feature type="domain" description="RING-type" evidence="2">
    <location>
        <begin position="89"/>
        <end position="130"/>
    </location>
</feature>
<dbReference type="PROSITE" id="PS50089">
    <property type="entry name" value="ZF_RING_2"/>
    <property type="match status" value="1"/>
</dbReference>
<dbReference type="SUPFAM" id="SSF57850">
    <property type="entry name" value="RING/U-box"/>
    <property type="match status" value="1"/>
</dbReference>
<sequence length="136" mass="15011">CRLQAYGMPDSAIDSLVSGAIEFSKHCSVDDDDLLVIPVVVDLDVCTVQLKRETIDEAYGRAIRSECLMNLGKVRVEDVDLGLSLMETCPICLIDPTVGDQISVLPFGHAFHNHCIVQWLINSNSCPSCRLRFDSN</sequence>
<evidence type="ECO:0000313" key="3">
    <source>
        <dbReference type="EMBL" id="EYU29618.1"/>
    </source>
</evidence>
<reference evidence="3 4" key="1">
    <citation type="journal article" date="2013" name="Proc. Natl. Acad. Sci. U.S.A.">
        <title>Fine-scale variation in meiotic recombination in Mimulus inferred from population shotgun sequencing.</title>
        <authorList>
            <person name="Hellsten U."/>
            <person name="Wright K.M."/>
            <person name="Jenkins J."/>
            <person name="Shu S."/>
            <person name="Yuan Y."/>
            <person name="Wessler S.R."/>
            <person name="Schmutz J."/>
            <person name="Willis J.H."/>
            <person name="Rokhsar D.S."/>
        </authorList>
    </citation>
    <scope>NUCLEOTIDE SEQUENCE [LARGE SCALE GENOMIC DNA]</scope>
    <source>
        <strain evidence="4">cv. DUN x IM62</strain>
    </source>
</reference>
<evidence type="ECO:0000259" key="2">
    <source>
        <dbReference type="PROSITE" id="PS50089"/>
    </source>
</evidence>
<evidence type="ECO:0000313" key="4">
    <source>
        <dbReference type="Proteomes" id="UP000030748"/>
    </source>
</evidence>
<dbReference type="Pfam" id="PF13639">
    <property type="entry name" value="zf-RING_2"/>
    <property type="match status" value="1"/>
</dbReference>
<organism evidence="3 4">
    <name type="scientific">Erythranthe guttata</name>
    <name type="common">Yellow monkey flower</name>
    <name type="synonym">Mimulus guttatus</name>
    <dbReference type="NCBI Taxonomy" id="4155"/>
    <lineage>
        <taxon>Eukaryota</taxon>
        <taxon>Viridiplantae</taxon>
        <taxon>Streptophyta</taxon>
        <taxon>Embryophyta</taxon>
        <taxon>Tracheophyta</taxon>
        <taxon>Spermatophyta</taxon>
        <taxon>Magnoliopsida</taxon>
        <taxon>eudicotyledons</taxon>
        <taxon>Gunneridae</taxon>
        <taxon>Pentapetalae</taxon>
        <taxon>asterids</taxon>
        <taxon>lamiids</taxon>
        <taxon>Lamiales</taxon>
        <taxon>Phrymaceae</taxon>
        <taxon>Erythranthe</taxon>
    </lineage>
</organism>
<protein>
    <recommendedName>
        <fullName evidence="2">RING-type domain-containing protein</fullName>
    </recommendedName>
</protein>
<dbReference type="AlphaFoldDB" id="A0A022QQR6"/>
<evidence type="ECO:0000256" key="1">
    <source>
        <dbReference type="PROSITE-ProRule" id="PRU00175"/>
    </source>
</evidence>
<dbReference type="GO" id="GO:0008270">
    <property type="term" value="F:zinc ion binding"/>
    <property type="evidence" value="ECO:0007669"/>
    <property type="project" value="UniProtKB-KW"/>
</dbReference>
<dbReference type="InterPro" id="IPR052804">
    <property type="entry name" value="UEC_component"/>
</dbReference>
<name>A0A022QQR6_ERYGU</name>
<proteinExistence type="predicted"/>
<accession>A0A022QQR6</accession>
<dbReference type="InterPro" id="IPR013083">
    <property type="entry name" value="Znf_RING/FYVE/PHD"/>
</dbReference>
<keyword evidence="1" id="KW-0863">Zinc-finger</keyword>